<dbReference type="Pfam" id="PF01436">
    <property type="entry name" value="NHL"/>
    <property type="match status" value="1"/>
</dbReference>
<feature type="repeat" description="NHL" evidence="2">
    <location>
        <begin position="191"/>
        <end position="221"/>
    </location>
</feature>
<evidence type="ECO:0000256" key="1">
    <source>
        <dbReference type="ARBA" id="ARBA00022737"/>
    </source>
</evidence>
<sequence>MSDGADARTQDLMVTTAVAATIIPTTSLSAATSTTASTETSSGTTIQTTTKIVTTVAGSTAITSEPTSSTAQATSTTTTAPITSTPQATSTTTTAPITSTAQATSTTTTAPITSTAQATSTTTTAPITSTAQATSTITTAPITSTAQATSTTTTAPITSTAQATSTTTTAPMTSTTTGCPGCCGETVATGLNNPAFVTIDSSGNLFVSDTGAGQITKFTSGSTTGTVVYDGSGSLVTPQGVYIASDGTLYFADNSNSVVFKLINATGNATVVAGEFGIPGGPPSQFNYPYGVYADSGTFYVSDSQDDMVFKFFSNSTNGTNGTVVAGSLGDSTILGAPAGIYVVSSSGNLYVADNGNSSVVRWSPGADPSTGRVFIANDTLTAILDVIVTANEQTLFVTDANSVKKFTVGVNTATIFAGNATAGSGPYQFNGAAGLALDSTEQYLYVVDSGNNRVQRFYIPSC</sequence>
<organism evidence="5 6">
    <name type="scientific">Didymodactylos carnosus</name>
    <dbReference type="NCBI Taxonomy" id="1234261"/>
    <lineage>
        <taxon>Eukaryota</taxon>
        <taxon>Metazoa</taxon>
        <taxon>Spiralia</taxon>
        <taxon>Gnathifera</taxon>
        <taxon>Rotifera</taxon>
        <taxon>Eurotatoria</taxon>
        <taxon>Bdelloidea</taxon>
        <taxon>Philodinida</taxon>
        <taxon>Philodinidae</taxon>
        <taxon>Didymodactylos</taxon>
    </lineage>
</organism>
<evidence type="ECO:0008006" key="7">
    <source>
        <dbReference type="Google" id="ProtNLM"/>
    </source>
</evidence>
<evidence type="ECO:0000256" key="3">
    <source>
        <dbReference type="SAM" id="MobiDB-lite"/>
    </source>
</evidence>
<dbReference type="EMBL" id="CAJNOK010008497">
    <property type="protein sequence ID" value="CAF1065131.1"/>
    <property type="molecule type" value="Genomic_DNA"/>
</dbReference>
<dbReference type="PANTHER" id="PTHR24104">
    <property type="entry name" value="E3 UBIQUITIN-PROTEIN LIGASE NHLRC1-RELATED"/>
    <property type="match status" value="1"/>
</dbReference>
<evidence type="ECO:0000313" key="4">
    <source>
        <dbReference type="EMBL" id="CAF1065131.1"/>
    </source>
</evidence>
<evidence type="ECO:0000256" key="2">
    <source>
        <dbReference type="PROSITE-ProRule" id="PRU00504"/>
    </source>
</evidence>
<dbReference type="CDD" id="cd05819">
    <property type="entry name" value="NHL"/>
    <property type="match status" value="1"/>
</dbReference>
<accession>A0A8S2JZ81</accession>
<evidence type="ECO:0000313" key="6">
    <source>
        <dbReference type="Proteomes" id="UP000682733"/>
    </source>
</evidence>
<dbReference type="Proteomes" id="UP000682733">
    <property type="component" value="Unassembled WGS sequence"/>
</dbReference>
<name>A0A8S2JZ81_9BILA</name>
<dbReference type="Gene3D" id="2.40.10.500">
    <property type="match status" value="3"/>
</dbReference>
<dbReference type="GO" id="GO:0008270">
    <property type="term" value="F:zinc ion binding"/>
    <property type="evidence" value="ECO:0007669"/>
    <property type="project" value="UniProtKB-KW"/>
</dbReference>
<comment type="caution">
    <text evidence="5">The sequence shown here is derived from an EMBL/GenBank/DDBJ whole genome shotgun (WGS) entry which is preliminary data.</text>
</comment>
<protein>
    <recommendedName>
        <fullName evidence="7">NHL repeat containing protein</fullName>
    </recommendedName>
</protein>
<proteinExistence type="predicted"/>
<feature type="region of interest" description="Disordered" evidence="3">
    <location>
        <begin position="145"/>
        <end position="175"/>
    </location>
</feature>
<dbReference type="Proteomes" id="UP000677228">
    <property type="component" value="Unassembled WGS sequence"/>
</dbReference>
<dbReference type="EMBL" id="CAJOBA010008512">
    <property type="protein sequence ID" value="CAF3830225.1"/>
    <property type="molecule type" value="Genomic_DNA"/>
</dbReference>
<dbReference type="PROSITE" id="PS51125">
    <property type="entry name" value="NHL"/>
    <property type="match status" value="1"/>
</dbReference>
<reference evidence="5" key="1">
    <citation type="submission" date="2021-02" db="EMBL/GenBank/DDBJ databases">
        <authorList>
            <person name="Nowell W R."/>
        </authorList>
    </citation>
    <scope>NUCLEOTIDE SEQUENCE</scope>
</reference>
<dbReference type="InterPro" id="IPR001258">
    <property type="entry name" value="NHL_repeat"/>
</dbReference>
<evidence type="ECO:0000313" key="5">
    <source>
        <dbReference type="EMBL" id="CAF3830225.1"/>
    </source>
</evidence>
<dbReference type="AlphaFoldDB" id="A0A8S2JZ81"/>
<gene>
    <name evidence="4" type="ORF">OVA965_LOCUS17617</name>
    <name evidence="5" type="ORF">TMI583_LOCUS17628</name>
</gene>
<dbReference type="SUPFAM" id="SSF101898">
    <property type="entry name" value="NHL repeat"/>
    <property type="match status" value="1"/>
</dbReference>
<keyword evidence="1" id="KW-0677">Repeat</keyword>
<feature type="region of interest" description="Disordered" evidence="3">
    <location>
        <begin position="61"/>
        <end position="132"/>
    </location>
</feature>
<dbReference type="InterPro" id="IPR050952">
    <property type="entry name" value="TRIM-NHL_E3_ligases"/>
</dbReference>
<dbReference type="PANTHER" id="PTHR24104:SF25">
    <property type="entry name" value="PROTEIN LIN-41"/>
    <property type="match status" value="1"/>
</dbReference>